<evidence type="ECO:0000256" key="1">
    <source>
        <dbReference type="ARBA" id="ARBA00004123"/>
    </source>
</evidence>
<evidence type="ECO:0000256" key="4">
    <source>
        <dbReference type="ARBA" id="ARBA00023155"/>
    </source>
</evidence>
<dbReference type="PRINTS" id="PR00024">
    <property type="entry name" value="HOMEOBOX"/>
</dbReference>
<comment type="subcellular location">
    <subcellularLocation>
        <location evidence="1 6 7">Nucleus</location>
    </subcellularLocation>
</comment>
<evidence type="ECO:0000313" key="11">
    <source>
        <dbReference type="Proteomes" id="UP000198287"/>
    </source>
</evidence>
<feature type="region of interest" description="Disordered" evidence="8">
    <location>
        <begin position="391"/>
        <end position="411"/>
    </location>
</feature>
<dbReference type="PROSITE" id="PS00027">
    <property type="entry name" value="HOMEOBOX_1"/>
    <property type="match status" value="1"/>
</dbReference>
<feature type="compositionally biased region" description="Polar residues" evidence="8">
    <location>
        <begin position="245"/>
        <end position="259"/>
    </location>
</feature>
<dbReference type="InterPro" id="IPR017970">
    <property type="entry name" value="Homeobox_CS"/>
</dbReference>
<name>A0A226EJP1_FOLCA</name>
<proteinExistence type="inferred from homology"/>
<dbReference type="AlphaFoldDB" id="A0A226EJP1"/>
<feature type="DNA-binding region" description="Homeobox" evidence="6">
    <location>
        <begin position="412"/>
        <end position="471"/>
    </location>
</feature>
<accession>A0A226EJP1</accession>
<dbReference type="Pfam" id="PF00046">
    <property type="entry name" value="Homeodomain"/>
    <property type="match status" value="1"/>
</dbReference>
<evidence type="ECO:0000256" key="5">
    <source>
        <dbReference type="ARBA" id="ARBA00023242"/>
    </source>
</evidence>
<dbReference type="SUPFAM" id="SSF46689">
    <property type="entry name" value="Homeodomain-like"/>
    <property type="match status" value="1"/>
</dbReference>
<dbReference type="GO" id="GO:0000977">
    <property type="term" value="F:RNA polymerase II transcription regulatory region sequence-specific DNA binding"/>
    <property type="evidence" value="ECO:0007669"/>
    <property type="project" value="TreeGrafter"/>
</dbReference>
<feature type="compositionally biased region" description="Low complexity" evidence="8">
    <location>
        <begin position="394"/>
        <end position="404"/>
    </location>
</feature>
<dbReference type="EMBL" id="LNIX01000003">
    <property type="protein sequence ID" value="OXA57669.1"/>
    <property type="molecule type" value="Genomic_DNA"/>
</dbReference>
<protein>
    <submittedName>
        <fullName evidence="10">Homeobox protein CHOX-CAD</fullName>
    </submittedName>
</protein>
<keyword evidence="11" id="KW-1185">Reference proteome</keyword>
<evidence type="ECO:0000256" key="8">
    <source>
        <dbReference type="SAM" id="MobiDB-lite"/>
    </source>
</evidence>
<reference evidence="10 11" key="1">
    <citation type="submission" date="2015-12" db="EMBL/GenBank/DDBJ databases">
        <title>The genome of Folsomia candida.</title>
        <authorList>
            <person name="Faddeeva A."/>
            <person name="Derks M.F."/>
            <person name="Anvar Y."/>
            <person name="Smit S."/>
            <person name="Van Straalen N."/>
            <person name="Roelofs D."/>
        </authorList>
    </citation>
    <scope>NUCLEOTIDE SEQUENCE [LARGE SCALE GENOMIC DNA]</scope>
    <source>
        <strain evidence="10 11">VU population</strain>
        <tissue evidence="10">Whole body</tissue>
    </source>
</reference>
<feature type="compositionally biased region" description="Polar residues" evidence="8">
    <location>
        <begin position="287"/>
        <end position="299"/>
    </location>
</feature>
<evidence type="ECO:0000256" key="6">
    <source>
        <dbReference type="PROSITE-ProRule" id="PRU00108"/>
    </source>
</evidence>
<feature type="compositionally biased region" description="Low complexity" evidence="8">
    <location>
        <begin position="317"/>
        <end position="340"/>
    </location>
</feature>
<dbReference type="PANTHER" id="PTHR24332:SF9">
    <property type="entry name" value="HOMEOTIC PROTEIN CAUDAL"/>
    <property type="match status" value="1"/>
</dbReference>
<evidence type="ECO:0000256" key="2">
    <source>
        <dbReference type="ARBA" id="ARBA00010341"/>
    </source>
</evidence>
<comment type="caution">
    <text evidence="10">The sequence shown here is derived from an EMBL/GenBank/DDBJ whole genome shotgun (WGS) entry which is preliminary data.</text>
</comment>
<dbReference type="SMART" id="SM00389">
    <property type="entry name" value="HOX"/>
    <property type="match status" value="1"/>
</dbReference>
<keyword evidence="4 6" id="KW-0371">Homeobox</keyword>
<dbReference type="InterPro" id="IPR000047">
    <property type="entry name" value="HTH_motif"/>
</dbReference>
<dbReference type="Proteomes" id="UP000198287">
    <property type="component" value="Unassembled WGS sequence"/>
</dbReference>
<gene>
    <name evidence="10" type="ORF">Fcan01_08527</name>
</gene>
<sequence length="506" mass="53602">MTLPVPRTHPDHNMVSSYNPSTFAMFAGTGRGPYHPHHHHSPPGAQSGYFAPATAAAYTAYGHPHHQASNPSTTSPLAGMGLSFGHVPSTQFSPPGADCSHPGGGPAVNGYPHPHQFNSSAVMASDSWAHQSYNSACLARGAAAASFGYDEWGSHHHVGMVNPHTGHTHPHHHPSFYHHAQPSPPSSTPSPHNAQGHLSISAVTSNNNVSTTPQSPNNNNYPNNNNNVSSNGSPSFKTEFGPCSGGNQEPQLQQDLSSTQGGGGGGVAVNPTNTPHSPDSGMAISDGVSSSGSPATANNGGLYGTGGGGGHGGGGPVQCLGGPASSGAGSSASMSSSASSTGELHLNPHQQGSHQYNLTHVAAQHHTHMSSPLLNVRPTQARSPYEWMKKPAYSSVPTSSSSSSNNAKTRTKDKYRVVYSDTQRLELEKEFHYSRYITIRRKSELAVNLGLSERQVKIWFQNRRAKERKIHRKREEMMGRDKLANMVHMQMPGMGNSMCNQTIPLM</sequence>
<feature type="region of interest" description="Disordered" evidence="8">
    <location>
        <begin position="160"/>
        <end position="351"/>
    </location>
</feature>
<dbReference type="PANTHER" id="PTHR24332">
    <property type="entry name" value="HOMEOBOX PROTEIN CDX"/>
    <property type="match status" value="1"/>
</dbReference>
<dbReference type="GO" id="GO:0030154">
    <property type="term" value="P:cell differentiation"/>
    <property type="evidence" value="ECO:0007669"/>
    <property type="project" value="TreeGrafter"/>
</dbReference>
<dbReference type="GO" id="GO:0009887">
    <property type="term" value="P:animal organ morphogenesis"/>
    <property type="evidence" value="ECO:0007669"/>
    <property type="project" value="TreeGrafter"/>
</dbReference>
<feature type="compositionally biased region" description="Basic residues" evidence="8">
    <location>
        <begin position="166"/>
        <end position="176"/>
    </location>
</feature>
<dbReference type="OMA" id="FNSSAVM"/>
<dbReference type="InterPro" id="IPR047152">
    <property type="entry name" value="Caudal_homeobox"/>
</dbReference>
<dbReference type="PRINTS" id="PR00031">
    <property type="entry name" value="HTHREPRESSR"/>
</dbReference>
<dbReference type="GO" id="GO:0009948">
    <property type="term" value="P:anterior/posterior axis specification"/>
    <property type="evidence" value="ECO:0007669"/>
    <property type="project" value="TreeGrafter"/>
</dbReference>
<dbReference type="FunFam" id="1.10.10.60:FF:000089">
    <property type="entry name" value="Caudal type homeobox 4"/>
    <property type="match status" value="1"/>
</dbReference>
<evidence type="ECO:0000259" key="9">
    <source>
        <dbReference type="PROSITE" id="PS50071"/>
    </source>
</evidence>
<feature type="compositionally biased region" description="Gly residues" evidence="8">
    <location>
        <begin position="301"/>
        <end position="316"/>
    </location>
</feature>
<dbReference type="PROSITE" id="PS50071">
    <property type="entry name" value="HOMEOBOX_2"/>
    <property type="match status" value="1"/>
</dbReference>
<evidence type="ECO:0000256" key="7">
    <source>
        <dbReference type="RuleBase" id="RU000682"/>
    </source>
</evidence>
<evidence type="ECO:0000313" key="10">
    <source>
        <dbReference type="EMBL" id="OXA57669.1"/>
    </source>
</evidence>
<dbReference type="InterPro" id="IPR001356">
    <property type="entry name" value="HD"/>
</dbReference>
<organism evidence="10 11">
    <name type="scientific">Folsomia candida</name>
    <name type="common">Springtail</name>
    <dbReference type="NCBI Taxonomy" id="158441"/>
    <lineage>
        <taxon>Eukaryota</taxon>
        <taxon>Metazoa</taxon>
        <taxon>Ecdysozoa</taxon>
        <taxon>Arthropoda</taxon>
        <taxon>Hexapoda</taxon>
        <taxon>Collembola</taxon>
        <taxon>Entomobryomorpha</taxon>
        <taxon>Isotomoidea</taxon>
        <taxon>Isotomidae</taxon>
        <taxon>Proisotominae</taxon>
        <taxon>Folsomia</taxon>
    </lineage>
</organism>
<dbReference type="GO" id="GO:0005634">
    <property type="term" value="C:nucleus"/>
    <property type="evidence" value="ECO:0007669"/>
    <property type="project" value="UniProtKB-SubCell"/>
</dbReference>
<feature type="domain" description="Homeobox" evidence="9">
    <location>
        <begin position="410"/>
        <end position="470"/>
    </location>
</feature>
<dbReference type="CDD" id="cd00086">
    <property type="entry name" value="homeodomain"/>
    <property type="match status" value="1"/>
</dbReference>
<dbReference type="InterPro" id="IPR009057">
    <property type="entry name" value="Homeodomain-like_sf"/>
</dbReference>
<dbReference type="OrthoDB" id="6159439at2759"/>
<keyword evidence="3 6" id="KW-0238">DNA-binding</keyword>
<comment type="similarity">
    <text evidence="2">Belongs to the Caudal homeobox family.</text>
</comment>
<evidence type="ECO:0000256" key="3">
    <source>
        <dbReference type="ARBA" id="ARBA00023125"/>
    </source>
</evidence>
<dbReference type="InterPro" id="IPR020479">
    <property type="entry name" value="HD_metazoa"/>
</dbReference>
<dbReference type="STRING" id="158441.A0A226EJP1"/>
<feature type="compositionally biased region" description="Low complexity" evidence="8">
    <location>
        <begin position="199"/>
        <end position="235"/>
    </location>
</feature>
<dbReference type="Gene3D" id="1.10.10.60">
    <property type="entry name" value="Homeodomain-like"/>
    <property type="match status" value="1"/>
</dbReference>
<dbReference type="GO" id="GO:0000981">
    <property type="term" value="F:DNA-binding transcription factor activity, RNA polymerase II-specific"/>
    <property type="evidence" value="ECO:0007669"/>
    <property type="project" value="InterPro"/>
</dbReference>
<keyword evidence="5 6" id="KW-0539">Nucleus</keyword>